<feature type="compositionally biased region" description="Basic residues" evidence="1">
    <location>
        <begin position="1147"/>
        <end position="1160"/>
    </location>
</feature>
<dbReference type="PANTHER" id="PTHR38700:SF1">
    <property type="entry name" value="PH DOMAIN-CONTAINING PROTEIN"/>
    <property type="match status" value="1"/>
</dbReference>
<feature type="compositionally biased region" description="Polar residues" evidence="1">
    <location>
        <begin position="749"/>
        <end position="758"/>
    </location>
</feature>
<feature type="compositionally biased region" description="Low complexity" evidence="1">
    <location>
        <begin position="1277"/>
        <end position="1287"/>
    </location>
</feature>
<organism evidence="2 3">
    <name type="scientific">Jaminaea rosea</name>
    <dbReference type="NCBI Taxonomy" id="1569628"/>
    <lineage>
        <taxon>Eukaryota</taxon>
        <taxon>Fungi</taxon>
        <taxon>Dikarya</taxon>
        <taxon>Basidiomycota</taxon>
        <taxon>Ustilaginomycotina</taxon>
        <taxon>Exobasidiomycetes</taxon>
        <taxon>Microstromatales</taxon>
        <taxon>Microstromatales incertae sedis</taxon>
        <taxon>Jaminaea</taxon>
    </lineage>
</organism>
<feature type="compositionally biased region" description="Basic and acidic residues" evidence="1">
    <location>
        <begin position="689"/>
        <end position="699"/>
    </location>
</feature>
<dbReference type="Proteomes" id="UP000245884">
    <property type="component" value="Unassembled WGS sequence"/>
</dbReference>
<feature type="region of interest" description="Disordered" evidence="1">
    <location>
        <begin position="1727"/>
        <end position="1798"/>
    </location>
</feature>
<feature type="compositionally biased region" description="Low complexity" evidence="1">
    <location>
        <begin position="203"/>
        <end position="221"/>
    </location>
</feature>
<feature type="compositionally biased region" description="Basic residues" evidence="1">
    <location>
        <begin position="1681"/>
        <end position="1690"/>
    </location>
</feature>
<feature type="compositionally biased region" description="Low complexity" evidence="1">
    <location>
        <begin position="444"/>
        <end position="462"/>
    </location>
</feature>
<dbReference type="EMBL" id="KZ819663">
    <property type="protein sequence ID" value="PWN29648.1"/>
    <property type="molecule type" value="Genomic_DNA"/>
</dbReference>
<gene>
    <name evidence="2" type="ORF">BDZ90DRAFT_225930</name>
</gene>
<feature type="region of interest" description="Disordered" evidence="1">
    <location>
        <begin position="1447"/>
        <end position="1467"/>
    </location>
</feature>
<feature type="compositionally biased region" description="Acidic residues" evidence="1">
    <location>
        <begin position="1587"/>
        <end position="1597"/>
    </location>
</feature>
<dbReference type="RefSeq" id="XP_025364260.1">
    <property type="nucleotide sequence ID" value="XM_025504685.1"/>
</dbReference>
<accession>A0A316UXY1</accession>
<protein>
    <submittedName>
        <fullName evidence="2">Uncharacterized protein</fullName>
    </submittedName>
</protein>
<feature type="compositionally biased region" description="Polar residues" evidence="1">
    <location>
        <begin position="1061"/>
        <end position="1077"/>
    </location>
</feature>
<feature type="compositionally biased region" description="Low complexity" evidence="1">
    <location>
        <begin position="84"/>
        <end position="98"/>
    </location>
</feature>
<proteinExistence type="predicted"/>
<feature type="region of interest" description="Disordered" evidence="1">
    <location>
        <begin position="1571"/>
        <end position="1715"/>
    </location>
</feature>
<feature type="compositionally biased region" description="Low complexity" evidence="1">
    <location>
        <begin position="271"/>
        <end position="290"/>
    </location>
</feature>
<feature type="compositionally biased region" description="Low complexity" evidence="1">
    <location>
        <begin position="1861"/>
        <end position="1879"/>
    </location>
</feature>
<feature type="compositionally biased region" description="Basic and acidic residues" evidence="1">
    <location>
        <begin position="1951"/>
        <end position="1966"/>
    </location>
</feature>
<dbReference type="Gene3D" id="2.30.29.30">
    <property type="entry name" value="Pleckstrin-homology domain (PH domain)/Phosphotyrosine-binding domain (PTB)"/>
    <property type="match status" value="1"/>
</dbReference>
<feature type="compositionally biased region" description="Low complexity" evidence="1">
    <location>
        <begin position="1161"/>
        <end position="1188"/>
    </location>
</feature>
<dbReference type="InterPro" id="IPR029071">
    <property type="entry name" value="Ubiquitin-like_domsf"/>
</dbReference>
<feature type="compositionally biased region" description="Low complexity" evidence="1">
    <location>
        <begin position="1046"/>
        <end position="1060"/>
    </location>
</feature>
<feature type="compositionally biased region" description="Polar residues" evidence="1">
    <location>
        <begin position="334"/>
        <end position="347"/>
    </location>
</feature>
<feature type="compositionally biased region" description="Polar residues" evidence="1">
    <location>
        <begin position="678"/>
        <end position="688"/>
    </location>
</feature>
<dbReference type="PANTHER" id="PTHR38700">
    <property type="entry name" value="YALI0E22418P"/>
    <property type="match status" value="1"/>
</dbReference>
<dbReference type="GeneID" id="37026508"/>
<feature type="compositionally biased region" description="Gly residues" evidence="1">
    <location>
        <begin position="1606"/>
        <end position="1621"/>
    </location>
</feature>
<feature type="compositionally biased region" description="Polar residues" evidence="1">
    <location>
        <begin position="1223"/>
        <end position="1233"/>
    </location>
</feature>
<feature type="compositionally biased region" description="Low complexity" evidence="1">
    <location>
        <begin position="148"/>
        <end position="159"/>
    </location>
</feature>
<feature type="region of interest" description="Disordered" evidence="1">
    <location>
        <begin position="621"/>
        <end position="949"/>
    </location>
</feature>
<dbReference type="SUPFAM" id="SSF54236">
    <property type="entry name" value="Ubiquitin-like"/>
    <property type="match status" value="1"/>
</dbReference>
<feature type="compositionally biased region" description="Polar residues" evidence="1">
    <location>
        <begin position="1293"/>
        <end position="1302"/>
    </location>
</feature>
<feature type="region of interest" description="Disordered" evidence="1">
    <location>
        <begin position="989"/>
        <end position="1077"/>
    </location>
</feature>
<feature type="compositionally biased region" description="Basic and acidic residues" evidence="1">
    <location>
        <begin position="1743"/>
        <end position="1753"/>
    </location>
</feature>
<feature type="compositionally biased region" description="Polar residues" evidence="1">
    <location>
        <begin position="625"/>
        <end position="642"/>
    </location>
</feature>
<feature type="compositionally biased region" description="Acidic residues" evidence="1">
    <location>
        <begin position="583"/>
        <end position="593"/>
    </location>
</feature>
<feature type="compositionally biased region" description="Basic and acidic residues" evidence="1">
    <location>
        <begin position="1622"/>
        <end position="1646"/>
    </location>
</feature>
<feature type="compositionally biased region" description="Acidic residues" evidence="1">
    <location>
        <begin position="1649"/>
        <end position="1665"/>
    </location>
</feature>
<feature type="region of interest" description="Disordered" evidence="1">
    <location>
        <begin position="1861"/>
        <end position="1966"/>
    </location>
</feature>
<feature type="region of interest" description="Disordered" evidence="1">
    <location>
        <begin position="1115"/>
        <end position="1378"/>
    </location>
</feature>
<feature type="region of interest" description="Disordered" evidence="1">
    <location>
        <begin position="562"/>
        <end position="606"/>
    </location>
</feature>
<feature type="compositionally biased region" description="Pro residues" evidence="1">
    <location>
        <begin position="463"/>
        <end position="473"/>
    </location>
</feature>
<sequence>MSSVFSSGAFEMDLAANHRATSRDYNDQGSSKARDVDDDDTRSLLSLLTSDVMPGKGTGAMAFPMPPSTLPIPSSAAHALAPFASSSDYSDGAASSDTDASHINSLSSDAEAGPFTPLTPNTPGAAPRTRRSRTSSDGAAVTRGRGPSSSSWTVTTSTSIPGSAPMSSSTSNPWRPRQLQLVHRRERQGPTSPSLSPWAASESSIRSNTSSAPSTSAPSNSMGLGIQLPKSPAIGSNFPVMGPGRPDKAAPSAAVKTAKSRKKLGGKGQGLKKLALATSSSGSTSPLLATDSRSPTPSSHLLGSPWQRDHASEGELLSSRPSSPAFAAGGWTPRSRQASADSANKSPLSVLPRTPTFATSGADSLSWAREQEERAQRGTTIPPPPRAQEDIVEVTAPGCSSVPSLDSERHHRSDSMTSRQSTSPSRRRKKPPTPLILLPNGRQASLASSSGLLSASSSDKSPTPSPTLLPPLPSTAKSTFSASRSTADHLDASGLAPATSLLSPAGTDLTESFRTPTFSPPSAKAAQLDQKTEGGGDIVSTLKPIQATSDALALPCAKRASTPLKTAYFDPEEADASSPSDYGDGEGEDEAEETAVSSSYSTATAPAKALEDNVPLIFRRMMKNFRSSTPPDQREPNGSQAILSQSTSDTLPSLPSLASLLGSSSSTSSLLDSKGQSETADTASTKLTSYDDVREHEMAEMDCEEDESELFVGVNVESRAQEAASSRGESPPVEDEQMPQLGLGIGIADTSQAGSTYSDLHLPAADIFPDSNGQSNSPSPADQSTCRSAFEFDLIGESERAVLASPASDQSLNADVSEPSRYSMPSAVQDEAITVDFKGSQNEQPPELPKQQPRERSSPHAGPSSVLPDSEVTVTQGQLPVASSDRLAAPVTPSVQPYQSPALGEPPHFNTSIFRAPPTPRRKDFDEDLVAPKESGPSMPSSQSIESLQEPLLPASAANVDFYQQQARPGVRRPTSTLHMQPLHLLSSSAASKLSNGGTNALPSSPGDGKPQLWLNTLAPPVSLRPPQAQKMLPVPSPTAAFFPQSTTPSLSPASTPHSSCLASGQTPPMSSQASRSQMYFVAPRSAPLPQGAFSPAISATPNVNQRSVFEDWDDDVVSTKAQNGGLTSRWSSGSESEVEATTAKRSSSKSRKSASKKRSSSAAPSARNSVSSQAGGAAAGSSTAALSNVRPGAAQLPKGKSFLHSLGLRKKSMPNLRDSAVATATTRSNSPATPGLDSPALPRVSTAEGFPFPGMLPGAPNSKTTEMTAVPPRPPSYQSRSSTTTSAHKKQSPSIFSQLSAPLNHKRSTASLKSEAAGSRGGVGHRSALSINEVNEPPATPTMAQGAHSPRLSPKKEKTSSATSGGTGNLHARKRSGTLIAPMDVAGSRSSLKHLSKSATDLPLSLRQASVDMLRSQTAGEACSPSPEEEATPRVAYIGLADHDAKEPNGDVDAVNPGTAPRAGDDEQDSQAFMAIGQGFVDSCFSPDAEAVDPLSTLRASGVQGHSLRKRLPRRLAKARKAARLARGQDVTAHYPSWSKEGQYWLREQNLDSAEGLYVIAASREQDSGVADYRGFSDGSQKADKDDDDSADEYGSGDDYAGAGPSKGGGGGNGGDGGDGGDSRGNGREDDGDGNRRYEVAKESDASTSEDSEDDYGEDQDSDDQPLGHNVGDIGTLQRRLQRQGKQRREHGERSSRTNAAQSQGKLIRGALDGGELANRLTSLSLRRQQSQASRAAPRASAVDDARAERISRARSLANRVRPRLSSETAPPPAPRSRRGSDAAQRGGQSGLTLPPIKTMPMVSAQAAAMQGSLSAGAVSNTAAVHQAAIAVASKAARDGRIPPEAVPAQAQFFAAQALAARSLSSPSPSSESSPPTRTVHRKPPPRAQGTLDAGSSLANGAQRRPSVSSATSDVSRRARPTGLDVRVTAPMSLDSPASDAYEDALSPRNGERDGRNSERSSAVERRVQEHRVYIVTRQRYSHCEVPIHGRARDVVLDVLERETVQALPGRGGWALFDVSPGLGTERPLREYEVVSAVAEARPDAQNDFFLLKQTELSIYASIRAVPNVSPSLAGNVYLQDKRGKWNKRWLELRDHALYHAKSDKGKDEAFLCHLSAFDVYLRRRRTLSR</sequence>
<keyword evidence="3" id="KW-1185">Reference proteome</keyword>
<feature type="compositionally biased region" description="Low complexity" evidence="1">
    <location>
        <begin position="1727"/>
        <end position="1742"/>
    </location>
</feature>
<reference evidence="2 3" key="1">
    <citation type="journal article" date="2018" name="Mol. Biol. Evol.">
        <title>Broad Genomic Sampling Reveals a Smut Pathogenic Ancestry of the Fungal Clade Ustilaginomycotina.</title>
        <authorList>
            <person name="Kijpornyongpan T."/>
            <person name="Mondo S.J."/>
            <person name="Barry K."/>
            <person name="Sandor L."/>
            <person name="Lee J."/>
            <person name="Lipzen A."/>
            <person name="Pangilinan J."/>
            <person name="LaButti K."/>
            <person name="Hainaut M."/>
            <person name="Henrissat B."/>
            <person name="Grigoriev I.V."/>
            <person name="Spatafora J.W."/>
            <person name="Aime M.C."/>
        </authorList>
    </citation>
    <scope>NUCLEOTIDE SEQUENCE [LARGE SCALE GENOMIC DNA]</scope>
    <source>
        <strain evidence="2 3">MCA 5214</strain>
    </source>
</reference>
<dbReference type="InterPro" id="IPR011993">
    <property type="entry name" value="PH-like_dom_sf"/>
</dbReference>
<feature type="region of interest" description="Disordered" evidence="1">
    <location>
        <begin position="17"/>
        <end position="541"/>
    </location>
</feature>
<feature type="compositionally biased region" description="Polar residues" evidence="1">
    <location>
        <begin position="938"/>
        <end position="947"/>
    </location>
</feature>
<feature type="compositionally biased region" description="Polar residues" evidence="1">
    <location>
        <begin position="1120"/>
        <end position="1136"/>
    </location>
</feature>
<feature type="compositionally biased region" description="Polar residues" evidence="1">
    <location>
        <begin position="771"/>
        <end position="787"/>
    </location>
</feature>
<feature type="compositionally biased region" description="Low complexity" evidence="1">
    <location>
        <begin position="43"/>
        <end position="52"/>
    </location>
</feature>
<feature type="compositionally biased region" description="Low complexity" evidence="1">
    <location>
        <begin position="643"/>
        <end position="677"/>
    </location>
</feature>
<feature type="compositionally biased region" description="Low complexity" evidence="1">
    <location>
        <begin position="594"/>
        <end position="606"/>
    </location>
</feature>
<feature type="compositionally biased region" description="Polar residues" evidence="1">
    <location>
        <begin position="291"/>
        <end position="301"/>
    </location>
</feature>
<evidence type="ECO:0000313" key="2">
    <source>
        <dbReference type="EMBL" id="PWN29648.1"/>
    </source>
</evidence>
<evidence type="ECO:0000313" key="3">
    <source>
        <dbReference type="Proteomes" id="UP000245884"/>
    </source>
</evidence>
<evidence type="ECO:0000256" key="1">
    <source>
        <dbReference type="SAM" id="MobiDB-lite"/>
    </source>
</evidence>
<name>A0A316UXY1_9BASI</name>
<dbReference type="OrthoDB" id="43122at2759"/>
<dbReference type="STRING" id="1569628.A0A316UXY1"/>
<feature type="compositionally biased region" description="Acidic residues" evidence="1">
    <location>
        <begin position="700"/>
        <end position="709"/>
    </location>
</feature>